<sequence length="112" mass="12495">IYFLFFQDERGDWLDSRQVSRRPLGGEEQLTDQRKFTLAFFISLQQMAYCPPTSPHLGLNPKMLNLLPVPAIPATQSPSASAGGLHSFGPIYRPTGSDQSQNRQEVTNSSQL</sequence>
<proteinExistence type="predicted"/>
<keyword evidence="3" id="KW-1185">Reference proteome</keyword>
<reference evidence="2 3" key="1">
    <citation type="submission" date="2021-06" db="EMBL/GenBank/DDBJ databases">
        <authorList>
            <person name="Palmer J.M."/>
        </authorList>
    </citation>
    <scope>NUCLEOTIDE SEQUENCE [LARGE SCALE GENOMIC DNA]</scope>
    <source>
        <strain evidence="3">if_2019</strain>
        <tissue evidence="2">Muscle</tissue>
    </source>
</reference>
<dbReference type="Proteomes" id="UP001482620">
    <property type="component" value="Unassembled WGS sequence"/>
</dbReference>
<comment type="caution">
    <text evidence="2">The sequence shown here is derived from an EMBL/GenBank/DDBJ whole genome shotgun (WGS) entry which is preliminary data.</text>
</comment>
<evidence type="ECO:0000313" key="3">
    <source>
        <dbReference type="Proteomes" id="UP001482620"/>
    </source>
</evidence>
<evidence type="ECO:0000313" key="2">
    <source>
        <dbReference type="EMBL" id="MEQ2226517.1"/>
    </source>
</evidence>
<feature type="region of interest" description="Disordered" evidence="1">
    <location>
        <begin position="75"/>
        <end position="112"/>
    </location>
</feature>
<feature type="non-terminal residue" evidence="2">
    <location>
        <position position="1"/>
    </location>
</feature>
<dbReference type="EMBL" id="JAHRIQ010015407">
    <property type="protein sequence ID" value="MEQ2226517.1"/>
    <property type="molecule type" value="Genomic_DNA"/>
</dbReference>
<evidence type="ECO:0000256" key="1">
    <source>
        <dbReference type="SAM" id="MobiDB-lite"/>
    </source>
</evidence>
<gene>
    <name evidence="2" type="ORF">ILYODFUR_028223</name>
</gene>
<accession>A0ABV0T0W8</accession>
<protein>
    <submittedName>
        <fullName evidence="2">Uncharacterized protein</fullName>
    </submittedName>
</protein>
<name>A0ABV0T0W8_9TELE</name>
<feature type="compositionally biased region" description="Polar residues" evidence="1">
    <location>
        <begin position="96"/>
        <end position="112"/>
    </location>
</feature>
<organism evidence="2 3">
    <name type="scientific">Ilyodon furcidens</name>
    <name type="common">goldbreast splitfin</name>
    <dbReference type="NCBI Taxonomy" id="33524"/>
    <lineage>
        <taxon>Eukaryota</taxon>
        <taxon>Metazoa</taxon>
        <taxon>Chordata</taxon>
        <taxon>Craniata</taxon>
        <taxon>Vertebrata</taxon>
        <taxon>Euteleostomi</taxon>
        <taxon>Actinopterygii</taxon>
        <taxon>Neopterygii</taxon>
        <taxon>Teleostei</taxon>
        <taxon>Neoteleostei</taxon>
        <taxon>Acanthomorphata</taxon>
        <taxon>Ovalentaria</taxon>
        <taxon>Atherinomorphae</taxon>
        <taxon>Cyprinodontiformes</taxon>
        <taxon>Goodeidae</taxon>
        <taxon>Ilyodon</taxon>
    </lineage>
</organism>